<protein>
    <submittedName>
        <fullName evidence="2">Pytative two-component histidin kinase</fullName>
    </submittedName>
</protein>
<accession>A0A0P4R8H7</accession>
<name>A0A0P4R8H7_9ACTN</name>
<dbReference type="AlphaFoldDB" id="A0A0P4R8H7"/>
<dbReference type="GO" id="GO:0016301">
    <property type="term" value="F:kinase activity"/>
    <property type="evidence" value="ECO:0007669"/>
    <property type="project" value="UniProtKB-KW"/>
</dbReference>
<keyword evidence="2" id="KW-0808">Transferase</keyword>
<feature type="region of interest" description="Disordered" evidence="1">
    <location>
        <begin position="1"/>
        <end position="44"/>
    </location>
</feature>
<comment type="caution">
    <text evidence="2">The sequence shown here is derived from an EMBL/GenBank/DDBJ whole genome shotgun (WGS) entry which is preliminary data.</text>
</comment>
<evidence type="ECO:0000313" key="3">
    <source>
        <dbReference type="Proteomes" id="UP000048965"/>
    </source>
</evidence>
<dbReference type="Proteomes" id="UP000048965">
    <property type="component" value="Unassembled WGS sequence"/>
</dbReference>
<gene>
    <name evidence="2" type="ORF">TPA0598_05_03500</name>
</gene>
<reference evidence="3" key="1">
    <citation type="submission" date="2014-09" db="EMBL/GenBank/DDBJ databases">
        <title>Whole genome shotgun sequence of Streptomyces sp. NBRC 110027.</title>
        <authorList>
            <person name="Komaki H."/>
            <person name="Ichikawa N."/>
            <person name="Katano-Makiyama Y."/>
            <person name="Hosoyama A."/>
            <person name="Hashimoto M."/>
            <person name="Uohara A."/>
            <person name="Kitahashi Y."/>
            <person name="Ohji S."/>
            <person name="Kimura A."/>
            <person name="Yamazoe A."/>
            <person name="Igarashi Y."/>
            <person name="Fujita N."/>
        </authorList>
    </citation>
    <scope>NUCLEOTIDE SEQUENCE [LARGE SCALE GENOMIC DNA]</scope>
    <source>
        <strain evidence="3">NBRC 110027</strain>
    </source>
</reference>
<evidence type="ECO:0000256" key="1">
    <source>
        <dbReference type="SAM" id="MobiDB-lite"/>
    </source>
</evidence>
<proteinExistence type="predicted"/>
<keyword evidence="2" id="KW-0418">Kinase</keyword>
<reference evidence="2 3" key="2">
    <citation type="journal article" date="2015" name="Stand. Genomic Sci.">
        <title>Draft genome sequence of marine-derived Streptomyces sp. TP-A0598, a producer of anti-MRSA antibiotic lydicamycins.</title>
        <authorList>
            <person name="Komaki H."/>
            <person name="Ichikawa N."/>
            <person name="Hosoyama A."/>
            <person name="Fujita N."/>
            <person name="Igarashi Y."/>
        </authorList>
    </citation>
    <scope>NUCLEOTIDE SEQUENCE [LARGE SCALE GENOMIC DNA]</scope>
    <source>
        <strain evidence="2 3">NBRC 110027</strain>
    </source>
</reference>
<sequence length="81" mass="8768">MGQLGVVEDDATGPVLSDGDAYPQVDEQAGEPAARGEPYRGDRNEQYERADQQEFIEVVDRQELILPRTGSGSGGGFPYPI</sequence>
<organism evidence="2 3">
    <name type="scientific">Streptomyces lydicamycinicus</name>
    <dbReference type="NCBI Taxonomy" id="1546107"/>
    <lineage>
        <taxon>Bacteria</taxon>
        <taxon>Bacillati</taxon>
        <taxon>Actinomycetota</taxon>
        <taxon>Actinomycetes</taxon>
        <taxon>Kitasatosporales</taxon>
        <taxon>Streptomycetaceae</taxon>
        <taxon>Streptomyces</taxon>
    </lineage>
</organism>
<evidence type="ECO:0000313" key="2">
    <source>
        <dbReference type="EMBL" id="GAO09628.1"/>
    </source>
</evidence>
<keyword evidence="3" id="KW-1185">Reference proteome</keyword>
<dbReference type="EMBL" id="BBNO01000005">
    <property type="protein sequence ID" value="GAO09628.1"/>
    <property type="molecule type" value="Genomic_DNA"/>
</dbReference>